<comment type="caution">
    <text evidence="3">The sequence shown here is derived from an EMBL/GenBank/DDBJ whole genome shotgun (WGS) entry which is preliminary data.</text>
</comment>
<organism evidence="3 4">
    <name type="scientific">Achaetomium macrosporum</name>
    <dbReference type="NCBI Taxonomy" id="79813"/>
    <lineage>
        <taxon>Eukaryota</taxon>
        <taxon>Fungi</taxon>
        <taxon>Dikarya</taxon>
        <taxon>Ascomycota</taxon>
        <taxon>Pezizomycotina</taxon>
        <taxon>Sordariomycetes</taxon>
        <taxon>Sordariomycetidae</taxon>
        <taxon>Sordariales</taxon>
        <taxon>Chaetomiaceae</taxon>
        <taxon>Achaetomium</taxon>
    </lineage>
</organism>
<feature type="compositionally biased region" description="Acidic residues" evidence="1">
    <location>
        <begin position="549"/>
        <end position="560"/>
    </location>
</feature>
<proteinExistence type="predicted"/>
<reference evidence="3" key="2">
    <citation type="submission" date="2023-05" db="EMBL/GenBank/DDBJ databases">
        <authorList>
            <consortium name="Lawrence Berkeley National Laboratory"/>
            <person name="Steindorff A."/>
            <person name="Hensen N."/>
            <person name="Bonometti L."/>
            <person name="Westerberg I."/>
            <person name="Brannstrom I.O."/>
            <person name="Guillou S."/>
            <person name="Cros-Aarteil S."/>
            <person name="Calhoun S."/>
            <person name="Haridas S."/>
            <person name="Kuo A."/>
            <person name="Mondo S."/>
            <person name="Pangilinan J."/>
            <person name="Riley R."/>
            <person name="Labutti K."/>
            <person name="Andreopoulos B."/>
            <person name="Lipzen A."/>
            <person name="Chen C."/>
            <person name="Yanf M."/>
            <person name="Daum C."/>
            <person name="Ng V."/>
            <person name="Clum A."/>
            <person name="Ohm R."/>
            <person name="Martin F."/>
            <person name="Silar P."/>
            <person name="Natvig D."/>
            <person name="Lalanne C."/>
            <person name="Gautier V."/>
            <person name="Ament-Velasquez S.L."/>
            <person name="Kruys A."/>
            <person name="Hutchinson M.I."/>
            <person name="Powell A.J."/>
            <person name="Barry K."/>
            <person name="Miller A.N."/>
            <person name="Grigoriev I.V."/>
            <person name="Debuchy R."/>
            <person name="Gladieux P."/>
            <person name="Thoren M.H."/>
            <person name="Johannesson H."/>
        </authorList>
    </citation>
    <scope>NUCLEOTIDE SEQUENCE</scope>
    <source>
        <strain evidence="3">CBS 532.94</strain>
    </source>
</reference>
<evidence type="ECO:0000313" key="3">
    <source>
        <dbReference type="EMBL" id="KAK4240198.1"/>
    </source>
</evidence>
<dbReference type="AlphaFoldDB" id="A0AAN7HDW5"/>
<gene>
    <name evidence="3" type="ORF">C8A03DRAFT_31673</name>
</gene>
<accession>A0AAN7HDW5</accession>
<feature type="compositionally biased region" description="Acidic residues" evidence="1">
    <location>
        <begin position="449"/>
        <end position="458"/>
    </location>
</feature>
<sequence>MPMFRFWTSDARGSDKTSDAIHQLSPDCAGPVGRDCSGLPTPVSPKKRRPSFVDPAVYHAARPPAKRSKTEENGDFPSPVSAFADGEEASVLRRRSMALNLETAKETIEFQFGLEILLKHDELRLANQELAKCQVALEQLRRCHLIPYPVQCPTPSQMLDISSGKGPALGSAVGESVPKWAPPFGVVEGPYARHYAKWLIPDPIFDGIQPETHGLTDVGRVKSAAEGRMTRSTISDVGSFGKQRPVRGMAGQRLQALSSGYLQPKDKQSGCILKRSDGVTVKLICIDCHRWDFSSTQGFINHCRIAHKRDFKSHEEAAVHCGHPIEVDEIGAIVGSDNKLSAGASSSLVHPLARAESMSDNQACKALVSRIRASIELYKQGKLPGVSSIPGTLPPAQPATQKASDSFVPSSDAPYLSRLMEKKQLSGNLKEQVDEAKTKLDLDGMFAGEDSDTDEPSATDDTSRAEPSLASASRTPAAMRMPSRVAVTSSQPPAAHGAASTKSRHATFPDPADADSTEVPETPMYDVDMDVDLSPNTMTSNNAPSLVSDDGEYDDSDDGSASDTSDAMETESVSDVAEINIDDDSDAREGTPRPVPRRRGSTSKTVKLKKDENRHVTFVTPSPVPTNTKGRRRKV</sequence>
<evidence type="ECO:0000256" key="1">
    <source>
        <dbReference type="SAM" id="MobiDB-lite"/>
    </source>
</evidence>
<dbReference type="InterPro" id="IPR058706">
    <property type="entry name" value="zf-C2H2_AHC1-like"/>
</dbReference>
<dbReference type="Proteomes" id="UP001303760">
    <property type="component" value="Unassembled WGS sequence"/>
</dbReference>
<feature type="region of interest" description="Disordered" evidence="1">
    <location>
        <begin position="1"/>
        <end position="82"/>
    </location>
</feature>
<name>A0AAN7HDW5_9PEZI</name>
<dbReference type="Pfam" id="PF25909">
    <property type="entry name" value="zf-C2H2_AHC1"/>
    <property type="match status" value="1"/>
</dbReference>
<feature type="region of interest" description="Disordered" evidence="1">
    <location>
        <begin position="386"/>
        <end position="411"/>
    </location>
</feature>
<reference evidence="3" key="1">
    <citation type="journal article" date="2023" name="Mol. Phylogenet. Evol.">
        <title>Genome-scale phylogeny and comparative genomics of the fungal order Sordariales.</title>
        <authorList>
            <person name="Hensen N."/>
            <person name="Bonometti L."/>
            <person name="Westerberg I."/>
            <person name="Brannstrom I.O."/>
            <person name="Guillou S."/>
            <person name="Cros-Aarteil S."/>
            <person name="Calhoun S."/>
            <person name="Haridas S."/>
            <person name="Kuo A."/>
            <person name="Mondo S."/>
            <person name="Pangilinan J."/>
            <person name="Riley R."/>
            <person name="LaButti K."/>
            <person name="Andreopoulos B."/>
            <person name="Lipzen A."/>
            <person name="Chen C."/>
            <person name="Yan M."/>
            <person name="Daum C."/>
            <person name="Ng V."/>
            <person name="Clum A."/>
            <person name="Steindorff A."/>
            <person name="Ohm R.A."/>
            <person name="Martin F."/>
            <person name="Silar P."/>
            <person name="Natvig D.O."/>
            <person name="Lalanne C."/>
            <person name="Gautier V."/>
            <person name="Ament-Velasquez S.L."/>
            <person name="Kruys A."/>
            <person name="Hutchinson M.I."/>
            <person name="Powell A.J."/>
            <person name="Barry K."/>
            <person name="Miller A.N."/>
            <person name="Grigoriev I.V."/>
            <person name="Debuchy R."/>
            <person name="Gladieux P."/>
            <person name="Hiltunen Thoren M."/>
            <person name="Johannesson H."/>
        </authorList>
    </citation>
    <scope>NUCLEOTIDE SEQUENCE</scope>
    <source>
        <strain evidence="3">CBS 532.94</strain>
    </source>
</reference>
<keyword evidence="4" id="KW-1185">Reference proteome</keyword>
<evidence type="ECO:0000313" key="4">
    <source>
        <dbReference type="Proteomes" id="UP001303760"/>
    </source>
</evidence>
<evidence type="ECO:0000259" key="2">
    <source>
        <dbReference type="Pfam" id="PF25909"/>
    </source>
</evidence>
<feature type="compositionally biased region" description="Polar residues" evidence="1">
    <location>
        <begin position="534"/>
        <end position="545"/>
    </location>
</feature>
<dbReference type="EMBL" id="MU860045">
    <property type="protein sequence ID" value="KAK4240198.1"/>
    <property type="molecule type" value="Genomic_DNA"/>
</dbReference>
<protein>
    <recommendedName>
        <fullName evidence="2">AHC1-like C2H2 zinc-finger domain-containing protein</fullName>
    </recommendedName>
</protein>
<feature type="region of interest" description="Disordered" evidence="1">
    <location>
        <begin position="445"/>
        <end position="635"/>
    </location>
</feature>
<feature type="domain" description="AHC1-like C2H2 zinc-finger" evidence="2">
    <location>
        <begin position="266"/>
        <end position="318"/>
    </location>
</feature>
<feature type="compositionally biased region" description="Polar residues" evidence="1">
    <location>
        <begin position="398"/>
        <end position="409"/>
    </location>
</feature>